<dbReference type="InterPro" id="IPR011990">
    <property type="entry name" value="TPR-like_helical_dom_sf"/>
</dbReference>
<dbReference type="PRINTS" id="PR00038">
    <property type="entry name" value="HTHLUXR"/>
</dbReference>
<organism evidence="6 7">
    <name type="scientific">Paenibacillus chartarius</name>
    <dbReference type="NCBI Taxonomy" id="747481"/>
    <lineage>
        <taxon>Bacteria</taxon>
        <taxon>Bacillati</taxon>
        <taxon>Bacillota</taxon>
        <taxon>Bacilli</taxon>
        <taxon>Bacillales</taxon>
        <taxon>Paenibacillaceae</taxon>
        <taxon>Paenibacillus</taxon>
    </lineage>
</organism>
<evidence type="ECO:0000256" key="4">
    <source>
        <dbReference type="PROSITE-ProRule" id="PRU00339"/>
    </source>
</evidence>
<feature type="repeat" description="TPR" evidence="4">
    <location>
        <begin position="551"/>
        <end position="584"/>
    </location>
</feature>
<dbReference type="Pfam" id="PF17874">
    <property type="entry name" value="TPR_MalT"/>
    <property type="match status" value="1"/>
</dbReference>
<keyword evidence="1" id="KW-0805">Transcription regulation</keyword>
<dbReference type="SUPFAM" id="SSF46894">
    <property type="entry name" value="C-terminal effector domain of the bipartite response regulators"/>
    <property type="match status" value="1"/>
</dbReference>
<dbReference type="InterPro" id="IPR000792">
    <property type="entry name" value="Tscrpt_reg_LuxR_C"/>
</dbReference>
<evidence type="ECO:0000256" key="1">
    <source>
        <dbReference type="ARBA" id="ARBA00023015"/>
    </source>
</evidence>
<dbReference type="PROSITE" id="PS50043">
    <property type="entry name" value="HTH_LUXR_2"/>
    <property type="match status" value="1"/>
</dbReference>
<evidence type="ECO:0000256" key="3">
    <source>
        <dbReference type="ARBA" id="ARBA00023163"/>
    </source>
</evidence>
<evidence type="ECO:0000259" key="5">
    <source>
        <dbReference type="PROSITE" id="PS50043"/>
    </source>
</evidence>
<evidence type="ECO:0000313" key="7">
    <source>
        <dbReference type="Proteomes" id="UP001589776"/>
    </source>
</evidence>
<dbReference type="InterPro" id="IPR041617">
    <property type="entry name" value="TPR_MalT"/>
</dbReference>
<dbReference type="PROSITE" id="PS50005">
    <property type="entry name" value="TPR"/>
    <property type="match status" value="1"/>
</dbReference>
<dbReference type="InterPro" id="IPR016032">
    <property type="entry name" value="Sig_transdc_resp-reg_C-effctor"/>
</dbReference>
<reference evidence="6 7" key="1">
    <citation type="submission" date="2024-09" db="EMBL/GenBank/DDBJ databases">
        <authorList>
            <person name="Sun Q."/>
            <person name="Mori K."/>
        </authorList>
    </citation>
    <scope>NUCLEOTIDE SEQUENCE [LARGE SCALE GENOMIC DNA]</scope>
    <source>
        <strain evidence="6 7">CCM 7759</strain>
    </source>
</reference>
<dbReference type="Pfam" id="PF25873">
    <property type="entry name" value="WHD_MalT"/>
    <property type="match status" value="1"/>
</dbReference>
<evidence type="ECO:0000256" key="2">
    <source>
        <dbReference type="ARBA" id="ARBA00023125"/>
    </source>
</evidence>
<name>A0ABV6DG56_9BACL</name>
<dbReference type="EMBL" id="JBHLWN010000021">
    <property type="protein sequence ID" value="MFC0211623.1"/>
    <property type="molecule type" value="Genomic_DNA"/>
</dbReference>
<dbReference type="PANTHER" id="PTHR44688">
    <property type="entry name" value="DNA-BINDING TRANSCRIPTIONAL ACTIVATOR DEVR_DOSR"/>
    <property type="match status" value="1"/>
</dbReference>
<dbReference type="SMART" id="SM00028">
    <property type="entry name" value="TPR"/>
    <property type="match status" value="3"/>
</dbReference>
<dbReference type="Gene3D" id="1.10.10.10">
    <property type="entry name" value="Winged helix-like DNA-binding domain superfamily/Winged helix DNA-binding domain"/>
    <property type="match status" value="1"/>
</dbReference>
<dbReference type="Gene3D" id="3.40.50.300">
    <property type="entry name" value="P-loop containing nucleotide triphosphate hydrolases"/>
    <property type="match status" value="1"/>
</dbReference>
<gene>
    <name evidence="6" type="ORF">ACFFK0_04010</name>
</gene>
<dbReference type="SUPFAM" id="SSF48452">
    <property type="entry name" value="TPR-like"/>
    <property type="match status" value="1"/>
</dbReference>
<dbReference type="PANTHER" id="PTHR44688:SF16">
    <property type="entry name" value="DNA-BINDING TRANSCRIPTIONAL ACTIVATOR DEVR_DOSR"/>
    <property type="match status" value="1"/>
</dbReference>
<keyword evidence="7" id="KW-1185">Reference proteome</keyword>
<protein>
    <submittedName>
        <fullName evidence="6">LuxR C-terminal-related transcriptional regulator</fullName>
    </submittedName>
</protein>
<keyword evidence="2" id="KW-0238">DNA-binding</keyword>
<dbReference type="SMART" id="SM00421">
    <property type="entry name" value="HTH_LUXR"/>
    <property type="match status" value="1"/>
</dbReference>
<dbReference type="PROSITE" id="PS00622">
    <property type="entry name" value="HTH_LUXR_1"/>
    <property type="match status" value="1"/>
</dbReference>
<evidence type="ECO:0000313" key="6">
    <source>
        <dbReference type="EMBL" id="MFC0211623.1"/>
    </source>
</evidence>
<dbReference type="CDD" id="cd06170">
    <property type="entry name" value="LuxR_C_like"/>
    <property type="match status" value="1"/>
</dbReference>
<dbReference type="Proteomes" id="UP001589776">
    <property type="component" value="Unassembled WGS sequence"/>
</dbReference>
<accession>A0ABV6DG56</accession>
<dbReference type="Pfam" id="PF00196">
    <property type="entry name" value="GerE"/>
    <property type="match status" value="1"/>
</dbReference>
<dbReference type="RefSeq" id="WP_377468608.1">
    <property type="nucleotide sequence ID" value="NZ_JBHLWN010000021.1"/>
</dbReference>
<dbReference type="InterPro" id="IPR027417">
    <property type="entry name" value="P-loop_NTPase"/>
</dbReference>
<keyword evidence="3" id="KW-0804">Transcription</keyword>
<keyword evidence="4" id="KW-0802">TPR repeat</keyword>
<dbReference type="InterPro" id="IPR059106">
    <property type="entry name" value="WHD_MalT"/>
</dbReference>
<dbReference type="InterPro" id="IPR019734">
    <property type="entry name" value="TPR_rpt"/>
</dbReference>
<comment type="caution">
    <text evidence="6">The sequence shown here is derived from an EMBL/GenBank/DDBJ whole genome shotgun (WGS) entry which is preliminary data.</text>
</comment>
<dbReference type="Gene3D" id="1.25.40.10">
    <property type="entry name" value="Tetratricopeptide repeat domain"/>
    <property type="match status" value="1"/>
</dbReference>
<feature type="domain" description="HTH luxR-type" evidence="5">
    <location>
        <begin position="859"/>
        <end position="924"/>
    </location>
</feature>
<sequence>MLFPLVATKLYIPRARPKALLRRRLTEKLSEGLHRKLSLISASAGYGKTTLVSEWLSACDRPAAWLSLDEGDNELHRFLAYVIAALHTIAENQARNALELLQSPQPPPIESILAVLINDIASIPGPFILVLDDYHVIHHTSVHTALMYLLEHLPPNMHLVVVTREEPGLPLARMRVRDEVTELGAMDLRFTESETAAFLTGVMNVKLTAEAAAALENRTEGWIAALQIAAVTLQGRPPAEPLPQSFAGNQRVMLDYLVEEVLHKQPEATRTFLLYTSVLDRLCGPLCEAVLPGDASVSGDEVLLSLYRANLFIVPLDDENRWFRYHHLFAELLRHKLQHRLSSSAGLESVTVLHDRASVWYENNAMPLEAFRHAVAAGHVDRAARLAEGEGMPLHLRGAASPVLSWLETLPKAELDARPSLWIIYGSALLITGRPTEIEPKLQAAEAAMAMQGLDTNAKPNDLLGIMAATRAAVAAIALAGQPFAAEPHPLQAAEDALQTTVAEDKTDDLVGHITPRHAAPVLEPSQADTVIAQSRRSLEYLNPELLPVRVAVLWMMGVAYQLRGDRKEAMEAYSEVLSVSRRIDSSLIGIMAAVSQGSLLEKDNRLYEAEERYRSALKRTGEVPLPAACEAYMGLARIRYEWNDLENAMQYAQKCEHLARQIHSNDALVTCGLFFARVKLAEEDAEQASGILADVKQFIREHRLLNRLPDIAAVQVQTAIRRGDMEGAAHLARMNGLPLCAARAHLARGDTAAALAVLEPIRSLAEARGWRDERLKATILQAVVLQAQGAKSQASLLLLEALELAEPGGVIRSFVDEGPSIVPLLAEAAAYGRVSDYVGKLLAACEAEQTGGGSQSAAMTPIETLTPRELEVLQLIADGLSNRQIGERLYLALDTVKGHNRRIFEKLQVQRRTEAIALARKLGWIR</sequence>
<proteinExistence type="predicted"/>
<dbReference type="SUPFAM" id="SSF52540">
    <property type="entry name" value="P-loop containing nucleoside triphosphate hydrolases"/>
    <property type="match status" value="1"/>
</dbReference>
<dbReference type="InterPro" id="IPR036388">
    <property type="entry name" value="WH-like_DNA-bd_sf"/>
</dbReference>